<evidence type="ECO:0000313" key="3">
    <source>
        <dbReference type="Proteomes" id="UP000241769"/>
    </source>
</evidence>
<protein>
    <submittedName>
        <fullName evidence="2">Putative Translational activator GCN1</fullName>
    </submittedName>
</protein>
<reference evidence="2 3" key="1">
    <citation type="journal article" date="2018" name="Genome Biol. Evol.">
        <title>Multiple Roots of Fruiting Body Formation in Amoebozoa.</title>
        <authorList>
            <person name="Hillmann F."/>
            <person name="Forbes G."/>
            <person name="Novohradska S."/>
            <person name="Ferling I."/>
            <person name="Riege K."/>
            <person name="Groth M."/>
            <person name="Westermann M."/>
            <person name="Marz M."/>
            <person name="Spaller T."/>
            <person name="Winckler T."/>
            <person name="Schaap P."/>
            <person name="Glockner G."/>
        </authorList>
    </citation>
    <scope>NUCLEOTIDE SEQUENCE [LARGE SCALE GENOMIC DNA]</scope>
    <source>
        <strain evidence="2 3">Jena</strain>
    </source>
</reference>
<keyword evidence="3" id="KW-1185">Reference proteome</keyword>
<evidence type="ECO:0000256" key="1">
    <source>
        <dbReference type="SAM" id="MobiDB-lite"/>
    </source>
</evidence>
<sequence length="638" mass="70659">MFNRAYLVLPVLIPADMRVGAIQVLDKLYRFVGQKAFDQILPPLLDSLQHEGSNALDGLRQILTIKSSVVLPFLVSKLLTPPITSFNVKAFASLPKCPAPPPTSISTHSPTLLGAIAASGDEADSIAMVAETIVLAVGPTAIKHFIGRVVIAVGLQIYQQLWWPHRQSRYDLLWESRTKQCLFTYMLAELVGKSYRLTSVLKKGVKIIAERKYKKISTFSTPIPVAENGLMCIWTERWYPLSLGHQNEGQSPPSSLNDNPQPSYSLLTERFIPVHPMCGRDESLSAIYNKAKVTNFLLLNWRIVPSKQRSKSIQVYICENEVCVDRHSRSSEMEDKLTVVYSLGVSNHESQHQYKYEHGAPPKSFADLVKDEKLDTKRIFLLSADHSYDLSEQHVTYYHLKILGDEIEAPADFTCSPSSEYYWLQDPRKPCFALNKETVVLSFLQKQETDGSELKAITSGTTPAQGNGEQGTAAETSGLSEATACETAPAQENTEQAVAVETGETAPAQENEIQAIAQKILMIFKRDLDERSAGFTLEYRIIHKESSQADKSGEPEIVAHNEAGFYARAVALTVRNASAICSDYVMQEGKQRKSRQVIAMRTEAGHCFQKPNGAQQGLINNAGTFAASSEPWPTTGGM</sequence>
<dbReference type="InParanoid" id="A0A2P6MS25"/>
<organism evidence="2 3">
    <name type="scientific">Planoprotostelium fungivorum</name>
    <dbReference type="NCBI Taxonomy" id="1890364"/>
    <lineage>
        <taxon>Eukaryota</taxon>
        <taxon>Amoebozoa</taxon>
        <taxon>Evosea</taxon>
        <taxon>Variosea</taxon>
        <taxon>Cavosteliida</taxon>
        <taxon>Cavosteliaceae</taxon>
        <taxon>Planoprotostelium</taxon>
    </lineage>
</organism>
<evidence type="ECO:0000313" key="2">
    <source>
        <dbReference type="EMBL" id="PRP74509.1"/>
    </source>
</evidence>
<dbReference type="AlphaFoldDB" id="A0A2P6MS25"/>
<dbReference type="EMBL" id="MDYQ01000460">
    <property type="protein sequence ID" value="PRP74509.1"/>
    <property type="molecule type" value="Genomic_DNA"/>
</dbReference>
<dbReference type="Proteomes" id="UP000241769">
    <property type="component" value="Unassembled WGS sequence"/>
</dbReference>
<dbReference type="OrthoDB" id="5148094at2759"/>
<gene>
    <name evidence="2" type="ORF">PROFUN_12523</name>
</gene>
<dbReference type="STRING" id="1890364.A0A2P6MS25"/>
<comment type="caution">
    <text evidence="2">The sequence shown here is derived from an EMBL/GenBank/DDBJ whole genome shotgun (WGS) entry which is preliminary data.</text>
</comment>
<feature type="region of interest" description="Disordered" evidence="1">
    <location>
        <begin position="454"/>
        <end position="475"/>
    </location>
</feature>
<feature type="compositionally biased region" description="Polar residues" evidence="1">
    <location>
        <begin position="458"/>
        <end position="467"/>
    </location>
</feature>
<accession>A0A2P6MS25</accession>
<name>A0A2P6MS25_9EUKA</name>
<proteinExistence type="predicted"/>